<evidence type="ECO:0000256" key="12">
    <source>
        <dbReference type="HAMAP-Rule" id="MF_01811"/>
    </source>
</evidence>
<evidence type="ECO:0000313" key="15">
    <source>
        <dbReference type="EMBL" id="AIG44439.1"/>
    </source>
</evidence>
<evidence type="ECO:0000256" key="10">
    <source>
        <dbReference type="ARBA" id="ARBA00023186"/>
    </source>
</evidence>
<dbReference type="HAMAP" id="MF_01811">
    <property type="entry name" value="YidC_type2"/>
    <property type="match status" value="1"/>
</dbReference>
<proteinExistence type="inferred from homology"/>
<accession>A0A075SJF5</accession>
<dbReference type="EMBL" id="CP008921">
    <property type="protein sequence ID" value="AIG44439.1"/>
    <property type="molecule type" value="Genomic_DNA"/>
</dbReference>
<feature type="signal peptide" evidence="13">
    <location>
        <begin position="1"/>
        <end position="22"/>
    </location>
</feature>
<feature type="domain" description="Membrane insertase YidC/Oxa/ALB C-terminal" evidence="14">
    <location>
        <begin position="55"/>
        <end position="236"/>
    </location>
</feature>
<evidence type="ECO:0000313" key="16">
    <source>
        <dbReference type="Proteomes" id="UP000028185"/>
    </source>
</evidence>
<dbReference type="PANTHER" id="PTHR12428:SF65">
    <property type="entry name" value="CYTOCHROME C OXIDASE ASSEMBLY PROTEIN COX18, MITOCHONDRIAL"/>
    <property type="match status" value="1"/>
</dbReference>
<keyword evidence="2 12" id="KW-0813">Transport</keyword>
<feature type="transmembrane region" description="Helical" evidence="12">
    <location>
        <begin position="197"/>
        <end position="221"/>
    </location>
</feature>
<dbReference type="GO" id="GO:0005886">
    <property type="term" value="C:plasma membrane"/>
    <property type="evidence" value="ECO:0007669"/>
    <property type="project" value="UniProtKB-SubCell"/>
</dbReference>
<evidence type="ECO:0000256" key="13">
    <source>
        <dbReference type="SAM" id="SignalP"/>
    </source>
</evidence>
<keyword evidence="8 12" id="KW-0472">Membrane</keyword>
<dbReference type="GO" id="GO:0051205">
    <property type="term" value="P:protein insertion into membrane"/>
    <property type="evidence" value="ECO:0007669"/>
    <property type="project" value="TreeGrafter"/>
</dbReference>
<evidence type="ECO:0000256" key="11">
    <source>
        <dbReference type="ARBA" id="ARBA00023288"/>
    </source>
</evidence>
<keyword evidence="10 12" id="KW-0143">Chaperone</keyword>
<dbReference type="PATRIC" id="fig|1214179.4.peg.2102"/>
<evidence type="ECO:0000256" key="5">
    <source>
        <dbReference type="ARBA" id="ARBA00022729"/>
    </source>
</evidence>
<dbReference type="Proteomes" id="UP000028185">
    <property type="component" value="Chromosome"/>
</dbReference>
<dbReference type="PANTHER" id="PTHR12428">
    <property type="entry name" value="OXA1"/>
    <property type="match status" value="1"/>
</dbReference>
<evidence type="ECO:0000256" key="8">
    <source>
        <dbReference type="ARBA" id="ARBA00023136"/>
    </source>
</evidence>
<feature type="transmembrane region" description="Helical" evidence="12">
    <location>
        <begin position="165"/>
        <end position="185"/>
    </location>
</feature>
<reference evidence="15 16" key="1">
    <citation type="journal article" date="2014" name="Genome Announc.">
        <title>Whole-Genome Sequence of Streptococcus suis Serotype 4 Reference Strain 6407.</title>
        <authorList>
            <person name="Wang K."/>
            <person name="Chen J."/>
            <person name="Yao H."/>
            <person name="Lu C."/>
        </authorList>
    </citation>
    <scope>NUCLEOTIDE SEQUENCE [LARGE SCALE GENOMIC DNA]</scope>
    <source>
        <strain evidence="15">6407</strain>
    </source>
</reference>
<dbReference type="RefSeq" id="WP_024381182.1">
    <property type="nucleotide sequence ID" value="NZ_ALLE01000019.1"/>
</dbReference>
<dbReference type="PROSITE" id="PS51257">
    <property type="entry name" value="PROKAR_LIPOPROTEIN"/>
    <property type="match status" value="1"/>
</dbReference>
<protein>
    <recommendedName>
        <fullName evidence="12">Membrane protein insertase YidC</fullName>
    </recommendedName>
    <alternativeName>
        <fullName evidence="12">Foldase YidC</fullName>
    </alternativeName>
    <alternativeName>
        <fullName evidence="12">Membrane integrase YidC</fullName>
    </alternativeName>
    <alternativeName>
        <fullName evidence="12">Membrane protein YidC</fullName>
    </alternativeName>
</protein>
<dbReference type="InterPro" id="IPR001708">
    <property type="entry name" value="YidC/ALB3/OXA1/COX18"/>
</dbReference>
<organism evidence="15 16">
    <name type="scientific">Streptococcus suis 6407</name>
    <dbReference type="NCBI Taxonomy" id="1214179"/>
    <lineage>
        <taxon>Bacteria</taxon>
        <taxon>Bacillati</taxon>
        <taxon>Bacillota</taxon>
        <taxon>Bacilli</taxon>
        <taxon>Lactobacillales</taxon>
        <taxon>Streptococcaceae</taxon>
        <taxon>Streptococcus</taxon>
    </lineage>
</organism>
<gene>
    <name evidence="12" type="primary">yidC</name>
    <name evidence="15" type="ORF">ID09_10560</name>
</gene>
<keyword evidence="3 12" id="KW-1003">Cell membrane</keyword>
<name>A0A075SJF5_STRSU</name>
<keyword evidence="9" id="KW-0564">Palmitate</keyword>
<evidence type="ECO:0000256" key="3">
    <source>
        <dbReference type="ARBA" id="ARBA00022475"/>
    </source>
</evidence>
<evidence type="ECO:0000259" key="14">
    <source>
        <dbReference type="Pfam" id="PF02096"/>
    </source>
</evidence>
<feature type="transmembrane region" description="Helical" evidence="12">
    <location>
        <begin position="52"/>
        <end position="73"/>
    </location>
</feature>
<comment type="similarity">
    <text evidence="12">Belongs to the OXA1/ALB3/YidC family. Type 2 subfamily.</text>
</comment>
<dbReference type="Pfam" id="PF02096">
    <property type="entry name" value="60KD_IMP"/>
    <property type="match status" value="1"/>
</dbReference>
<feature type="transmembrane region" description="Helical" evidence="12">
    <location>
        <begin position="127"/>
        <end position="145"/>
    </location>
</feature>
<dbReference type="AlphaFoldDB" id="A0A075SJF5"/>
<evidence type="ECO:0000256" key="1">
    <source>
        <dbReference type="ARBA" id="ARBA00004651"/>
    </source>
</evidence>
<feature type="chain" id="PRO_5039097425" description="Membrane protein insertase YidC" evidence="13">
    <location>
        <begin position="23"/>
        <end position="270"/>
    </location>
</feature>
<keyword evidence="4 12" id="KW-0812">Transmembrane</keyword>
<keyword evidence="7 12" id="KW-1133">Transmembrane helix</keyword>
<dbReference type="InterPro" id="IPR028055">
    <property type="entry name" value="YidC/Oxa/ALB_C"/>
</dbReference>
<dbReference type="HOGENOM" id="CLU_036138_5_0_9"/>
<evidence type="ECO:0000256" key="9">
    <source>
        <dbReference type="ARBA" id="ARBA00023139"/>
    </source>
</evidence>
<keyword evidence="6 12" id="KW-0653">Protein transport</keyword>
<evidence type="ECO:0000256" key="4">
    <source>
        <dbReference type="ARBA" id="ARBA00022692"/>
    </source>
</evidence>
<dbReference type="CDD" id="cd20070">
    <property type="entry name" value="5TM_YidC_Alb3"/>
    <property type="match status" value="1"/>
</dbReference>
<evidence type="ECO:0000256" key="6">
    <source>
        <dbReference type="ARBA" id="ARBA00022927"/>
    </source>
</evidence>
<dbReference type="NCBIfam" id="TIGR03592">
    <property type="entry name" value="yidC_oxa1_cterm"/>
    <property type="match status" value="1"/>
</dbReference>
<evidence type="ECO:0000256" key="7">
    <source>
        <dbReference type="ARBA" id="ARBA00022989"/>
    </source>
</evidence>
<evidence type="ECO:0000256" key="2">
    <source>
        <dbReference type="ARBA" id="ARBA00022448"/>
    </source>
</evidence>
<dbReference type="InterPro" id="IPR047196">
    <property type="entry name" value="YidC_ALB_C"/>
</dbReference>
<dbReference type="InterPro" id="IPR023060">
    <property type="entry name" value="YidC/YidC1/YidC2_Firmicutes"/>
</dbReference>
<keyword evidence="5 12" id="KW-0732">Signal</keyword>
<sequence>MKKKVKWAGLLVASLIVLTACGTGPVTSQSTDAWDRLIYWFASIIQFLSINGQIGIGIILFTILIRTLLLPLFQIQMNSSRKMQELQPQLKKLQAEYPGTDMESRQQLYEATQVLYKENGVSMRASMIPLFIQMPILLALFQALTRVEALKVGHFLWLNLGEPDPFFILPIMAAVFTFLSSWLTNKSAIEKNMAMTIMTYVMPVMIFFFAVAAASGVALYWTVSNAHQVAQTLVFNNPFKIIAERQAKIDAEKERQAKIRRAQKKAQKKK</sequence>
<dbReference type="GO" id="GO:0015031">
    <property type="term" value="P:protein transport"/>
    <property type="evidence" value="ECO:0007669"/>
    <property type="project" value="UniProtKB-KW"/>
</dbReference>
<keyword evidence="11 12" id="KW-0449">Lipoprotein</keyword>
<comment type="function">
    <text evidence="12">Required for the insertion and/or proper folding and/or complex formation of integral membrane proteins into the membrane. Involved in integration of membrane proteins that insert both dependently and independently of the Sec translocase complex, as well as at least some lipoproteins.</text>
</comment>
<comment type="subcellular location">
    <subcellularLocation>
        <location evidence="1 12">Cell membrane</location>
        <topology evidence="1 12">Multi-pass membrane protein</topology>
    </subcellularLocation>
</comment>
<dbReference type="GO" id="GO:0032977">
    <property type="term" value="F:membrane insertase activity"/>
    <property type="evidence" value="ECO:0007669"/>
    <property type="project" value="InterPro"/>
</dbReference>